<evidence type="ECO:0000256" key="2">
    <source>
        <dbReference type="ARBA" id="ARBA00022679"/>
    </source>
</evidence>
<evidence type="ECO:0000313" key="5">
    <source>
        <dbReference type="Proteomes" id="UP000229362"/>
    </source>
</evidence>
<dbReference type="GO" id="GO:0008173">
    <property type="term" value="F:RNA methyltransferase activity"/>
    <property type="evidence" value="ECO:0007669"/>
    <property type="project" value="InterPro"/>
</dbReference>
<dbReference type="InterPro" id="IPR029026">
    <property type="entry name" value="tRNA_m1G_MTases_N"/>
</dbReference>
<evidence type="ECO:0000313" key="4">
    <source>
        <dbReference type="EMBL" id="PIT86853.1"/>
    </source>
</evidence>
<organism evidence="4 5">
    <name type="scientific">Candidatus Magasanikbacteria bacterium CG10_big_fil_rev_8_21_14_0_10_43_6</name>
    <dbReference type="NCBI Taxonomy" id="1974650"/>
    <lineage>
        <taxon>Bacteria</taxon>
        <taxon>Candidatus Magasanikiibacteriota</taxon>
    </lineage>
</organism>
<dbReference type="InterPro" id="IPR001537">
    <property type="entry name" value="SpoU_MeTrfase"/>
</dbReference>
<sequence length="175" mass="19522">MQETHCQSGSFLLYIADMEKEFYLILPNIRSCHNVGAMFRNADAFGVTKLFLVGWTAQPPKPQIDKVSLGAETWMPWEHRESLEELLHELTQAGMSLVALEQSEKSIDIGTWTLDTRARKGVALIVGNEVHGVALEILALCDDIVHIPMYGQKESLNVSVAAGVAMWEVSKRFHA</sequence>
<evidence type="ECO:0000256" key="1">
    <source>
        <dbReference type="ARBA" id="ARBA00022603"/>
    </source>
</evidence>
<accession>A0A2M6W233</accession>
<name>A0A2M6W233_9BACT</name>
<dbReference type="AlphaFoldDB" id="A0A2M6W233"/>
<protein>
    <submittedName>
        <fullName evidence="4">RNA methyltransferase</fullName>
    </submittedName>
</protein>
<comment type="caution">
    <text evidence="4">The sequence shown here is derived from an EMBL/GenBank/DDBJ whole genome shotgun (WGS) entry which is preliminary data.</text>
</comment>
<dbReference type="Pfam" id="PF00588">
    <property type="entry name" value="SpoU_methylase"/>
    <property type="match status" value="1"/>
</dbReference>
<evidence type="ECO:0000259" key="3">
    <source>
        <dbReference type="Pfam" id="PF00588"/>
    </source>
</evidence>
<dbReference type="GO" id="GO:0006396">
    <property type="term" value="P:RNA processing"/>
    <property type="evidence" value="ECO:0007669"/>
    <property type="project" value="InterPro"/>
</dbReference>
<proteinExistence type="predicted"/>
<dbReference type="EMBL" id="PFBZ01000035">
    <property type="protein sequence ID" value="PIT86853.1"/>
    <property type="molecule type" value="Genomic_DNA"/>
</dbReference>
<dbReference type="InterPro" id="IPR029028">
    <property type="entry name" value="Alpha/beta_knot_MTases"/>
</dbReference>
<dbReference type="GO" id="GO:0003723">
    <property type="term" value="F:RNA binding"/>
    <property type="evidence" value="ECO:0007669"/>
    <property type="project" value="InterPro"/>
</dbReference>
<dbReference type="SUPFAM" id="SSF75217">
    <property type="entry name" value="alpha/beta knot"/>
    <property type="match status" value="1"/>
</dbReference>
<gene>
    <name evidence="4" type="ORF">COU33_00875</name>
</gene>
<dbReference type="InterPro" id="IPR051259">
    <property type="entry name" value="rRNA_Methyltransferase"/>
</dbReference>
<dbReference type="Proteomes" id="UP000229362">
    <property type="component" value="Unassembled WGS sequence"/>
</dbReference>
<keyword evidence="1 4" id="KW-0489">Methyltransferase</keyword>
<dbReference type="GO" id="GO:0032259">
    <property type="term" value="P:methylation"/>
    <property type="evidence" value="ECO:0007669"/>
    <property type="project" value="UniProtKB-KW"/>
</dbReference>
<dbReference type="PANTHER" id="PTHR43191:SF7">
    <property type="entry name" value="OBP33PEP LIKE PROTEIN"/>
    <property type="match status" value="1"/>
</dbReference>
<feature type="domain" description="tRNA/rRNA methyltransferase SpoU type" evidence="3">
    <location>
        <begin position="22"/>
        <end position="167"/>
    </location>
</feature>
<reference evidence="5" key="1">
    <citation type="submission" date="2017-09" db="EMBL/GenBank/DDBJ databases">
        <title>Depth-based differentiation of microbial function through sediment-hosted aquifers and enrichment of novel symbionts in the deep terrestrial subsurface.</title>
        <authorList>
            <person name="Probst A.J."/>
            <person name="Ladd B."/>
            <person name="Jarett J.K."/>
            <person name="Geller-Mcgrath D.E."/>
            <person name="Sieber C.M.K."/>
            <person name="Emerson J.B."/>
            <person name="Anantharaman K."/>
            <person name="Thomas B.C."/>
            <person name="Malmstrom R."/>
            <person name="Stieglmeier M."/>
            <person name="Klingl A."/>
            <person name="Woyke T."/>
            <person name="Ryan C.M."/>
            <person name="Banfield J.F."/>
        </authorList>
    </citation>
    <scope>NUCLEOTIDE SEQUENCE [LARGE SCALE GENOMIC DNA]</scope>
</reference>
<dbReference type="Gene3D" id="3.40.1280.10">
    <property type="match status" value="1"/>
</dbReference>
<keyword evidence="2 4" id="KW-0808">Transferase</keyword>
<dbReference type="PANTHER" id="PTHR43191">
    <property type="entry name" value="RRNA METHYLTRANSFERASE 3"/>
    <property type="match status" value="1"/>
</dbReference>